<dbReference type="RefSeq" id="WP_103682716.1">
    <property type="nucleotide sequence ID" value="NZ_PQGG01000005.1"/>
</dbReference>
<dbReference type="OrthoDB" id="9769143at2"/>
<organism evidence="1 2">
    <name type="scientific">Zhongshania marina</name>
    <dbReference type="NCBI Taxonomy" id="2304603"/>
    <lineage>
        <taxon>Bacteria</taxon>
        <taxon>Pseudomonadati</taxon>
        <taxon>Pseudomonadota</taxon>
        <taxon>Gammaproteobacteria</taxon>
        <taxon>Cellvibrionales</taxon>
        <taxon>Spongiibacteraceae</taxon>
        <taxon>Zhongshania</taxon>
    </lineage>
</organism>
<sequence length="680" mass="74973">MKNSVFKSTLCSMCKYPIILAGLINYTQAGILEEVSISSSGFIRLETAFSTSNDQNVSNQTGNPFNNVSISRQAYTPPALIPNISSVLGLPVPEVGTWSTLPLPAIDGTSPGIRNVESKESDINYGIIRGELDTKVNFNDKISLNARIRGVFTSPDLYETHFDASEFDSFQGGVSGGLSSLYHGESNYFEYRVEGNDKPNPLEIAGDNYLIDFPALFLEYNTGPWNFRLGNQQIAWGQTIFFRVFDVVNGLDLRRHSILDYAQEEFADERVPSISLRATWQATDNILLDGYIQKFQPSVFGNPNTPYNVIASQFTVHDRYDEQGLNDSLNFGLRAKGDYGNFGWQAMAVRRYNPDGVFRWSKSGVVKDLPNNLGTVGNLVNLAYAGTLDRQFASSGEALANSPFEVAPTGVCSATEYFYYAAESRLDGYNGLNAAIEEFEGPSELFASTVNTIEDAVAQLDTFFMAAGGCMRGHIQREYYREDVYGIGGSYVTSGEPGSIFDQMIINIEMSITPDRVFTNPSLSKKRIVEDAFVGALVAENYYRFTQNFPATYLVFQYMYRNADDLVGRSLEGYGASAPVGTPSPGDIQIPGGVNNAQYLAFAAQQPFPQDIVRLGFAVLYDVRGGILLQPGIRWKPSGDVTVEAFYTHIDGDLGGNPNENTLSTLDFADELTIRLGYQF</sequence>
<name>A0A2S4HKE8_9GAMM</name>
<accession>A0A2S4HKE8</accession>
<dbReference type="Proteomes" id="UP000237222">
    <property type="component" value="Unassembled WGS sequence"/>
</dbReference>
<proteinExistence type="predicted"/>
<gene>
    <name evidence="1" type="ORF">C0068_01430</name>
</gene>
<evidence type="ECO:0008006" key="3">
    <source>
        <dbReference type="Google" id="ProtNLM"/>
    </source>
</evidence>
<dbReference type="AlphaFoldDB" id="A0A2S4HKE8"/>
<protein>
    <recommendedName>
        <fullName evidence="3">DUF1302 domain-containing protein</fullName>
    </recommendedName>
</protein>
<dbReference type="Pfam" id="PF06980">
    <property type="entry name" value="DUF1302"/>
    <property type="match status" value="1"/>
</dbReference>
<dbReference type="InterPro" id="IPR010727">
    <property type="entry name" value="DUF1302"/>
</dbReference>
<evidence type="ECO:0000313" key="2">
    <source>
        <dbReference type="Proteomes" id="UP000237222"/>
    </source>
</evidence>
<dbReference type="EMBL" id="PQGG01000005">
    <property type="protein sequence ID" value="POP54475.1"/>
    <property type="molecule type" value="Genomic_DNA"/>
</dbReference>
<evidence type="ECO:0000313" key="1">
    <source>
        <dbReference type="EMBL" id="POP54475.1"/>
    </source>
</evidence>
<comment type="caution">
    <text evidence="1">The sequence shown here is derived from an EMBL/GenBank/DDBJ whole genome shotgun (WGS) entry which is preliminary data.</text>
</comment>
<reference evidence="1" key="1">
    <citation type="submission" date="2018-01" db="EMBL/GenBank/DDBJ databases">
        <authorList>
            <person name="Yu X.-D."/>
        </authorList>
    </citation>
    <scope>NUCLEOTIDE SEQUENCE</scope>
    <source>
        <strain evidence="1">ZX-21</strain>
    </source>
</reference>